<organism evidence="1 2">
    <name type="scientific">Lentinula detonsa</name>
    <dbReference type="NCBI Taxonomy" id="2804962"/>
    <lineage>
        <taxon>Eukaryota</taxon>
        <taxon>Fungi</taxon>
        <taxon>Dikarya</taxon>
        <taxon>Basidiomycota</taxon>
        <taxon>Agaricomycotina</taxon>
        <taxon>Agaricomycetes</taxon>
        <taxon>Agaricomycetidae</taxon>
        <taxon>Agaricales</taxon>
        <taxon>Marasmiineae</taxon>
        <taxon>Omphalotaceae</taxon>
        <taxon>Lentinula</taxon>
    </lineage>
</organism>
<sequence>MYHELKKIGVPTAITDWMRRRYKNRATQLSFDDYLSEPFDVPGGEDQGDPFSAVGYILYAAGLLKRLQEIRDEEGYAFMDDLAGMTWGWDTIEAHANIEGAMNRRRGVTEWAETHNCQFGIPKFKLID</sequence>
<feature type="non-terminal residue" evidence="1">
    <location>
        <position position="128"/>
    </location>
</feature>
<dbReference type="AlphaFoldDB" id="A0AA38UM39"/>
<comment type="caution">
    <text evidence="1">The sequence shown here is derived from an EMBL/GenBank/DDBJ whole genome shotgun (WGS) entry which is preliminary data.</text>
</comment>
<dbReference type="Proteomes" id="UP001163850">
    <property type="component" value="Unassembled WGS sequence"/>
</dbReference>
<evidence type="ECO:0008006" key="3">
    <source>
        <dbReference type="Google" id="ProtNLM"/>
    </source>
</evidence>
<name>A0AA38UM39_9AGAR</name>
<accession>A0AA38UM39</accession>
<reference evidence="1" key="1">
    <citation type="submission" date="2022-08" db="EMBL/GenBank/DDBJ databases">
        <authorList>
            <consortium name="DOE Joint Genome Institute"/>
            <person name="Min B."/>
            <person name="Riley R."/>
            <person name="Sierra-Patev S."/>
            <person name="Naranjo-Ortiz M."/>
            <person name="Looney B."/>
            <person name="Konkel Z."/>
            <person name="Slot J.C."/>
            <person name="Sakamoto Y."/>
            <person name="Steenwyk J.L."/>
            <person name="Rokas A."/>
            <person name="Carro J."/>
            <person name="Camarero S."/>
            <person name="Ferreira P."/>
            <person name="Molpeceres G."/>
            <person name="Ruiz-Duenas F.J."/>
            <person name="Serrano A."/>
            <person name="Henrissat B."/>
            <person name="Drula E."/>
            <person name="Hughes K.W."/>
            <person name="Mata J.L."/>
            <person name="Ishikawa N.K."/>
            <person name="Vargas-Isla R."/>
            <person name="Ushijima S."/>
            <person name="Smith C.A."/>
            <person name="Ahrendt S."/>
            <person name="Andreopoulos W."/>
            <person name="He G."/>
            <person name="Labutti K."/>
            <person name="Lipzen A."/>
            <person name="Ng V."/>
            <person name="Sandor L."/>
            <person name="Barry K."/>
            <person name="Martinez A.T."/>
            <person name="Xiao Y."/>
            <person name="Gibbons J.G."/>
            <person name="Terashima K."/>
            <person name="Hibbett D.S."/>
            <person name="Grigoriev I.V."/>
        </authorList>
    </citation>
    <scope>NUCLEOTIDE SEQUENCE</scope>
    <source>
        <strain evidence="1">TFB7829</strain>
    </source>
</reference>
<evidence type="ECO:0000313" key="1">
    <source>
        <dbReference type="EMBL" id="KAJ3979432.1"/>
    </source>
</evidence>
<dbReference type="EMBL" id="MU802348">
    <property type="protein sequence ID" value="KAJ3979432.1"/>
    <property type="molecule type" value="Genomic_DNA"/>
</dbReference>
<proteinExistence type="predicted"/>
<gene>
    <name evidence="1" type="ORF">F5890DRAFT_1421351</name>
</gene>
<protein>
    <recommendedName>
        <fullName evidence="3">Reverse transcriptase domain-containing protein</fullName>
    </recommendedName>
</protein>
<evidence type="ECO:0000313" key="2">
    <source>
        <dbReference type="Proteomes" id="UP001163850"/>
    </source>
</evidence>